<proteinExistence type="predicted"/>
<evidence type="ECO:0000313" key="1">
    <source>
        <dbReference type="EMBL" id="GAJ46338.1"/>
    </source>
</evidence>
<sequence length="55" mass="6614">MSADKTKKVPFHRLIKKNIILRCYSCNGVRFCKSFLKDKILEKEHLETQVLKMFR</sequence>
<dbReference type="RefSeq" id="WP_023492422.1">
    <property type="nucleotide sequence ID" value="NZ_BAUP01000085.1"/>
</dbReference>
<evidence type="ECO:0000313" key="2">
    <source>
        <dbReference type="Proteomes" id="UP000024842"/>
    </source>
</evidence>
<dbReference type="STRING" id="1427503.HE1_00670"/>
<dbReference type="Proteomes" id="UP000024842">
    <property type="component" value="Unassembled WGS sequence"/>
</dbReference>
<gene>
    <name evidence="1" type="ORF">HE1_00670</name>
</gene>
<dbReference type="AlphaFoldDB" id="A0A023DY05"/>
<protein>
    <submittedName>
        <fullName evidence="1">Uncharacterized protein</fullName>
    </submittedName>
</protein>
<organism evidence="1 2">
    <name type="scientific">Holospora elegans E1</name>
    <dbReference type="NCBI Taxonomy" id="1427503"/>
    <lineage>
        <taxon>Bacteria</taxon>
        <taxon>Pseudomonadati</taxon>
        <taxon>Pseudomonadota</taxon>
        <taxon>Alphaproteobacteria</taxon>
        <taxon>Holosporales</taxon>
        <taxon>Holosporaceae</taxon>
        <taxon>Holospora</taxon>
    </lineage>
</organism>
<name>A0A023DY05_9PROT</name>
<accession>A0A023DY05</accession>
<keyword evidence="2" id="KW-1185">Reference proteome</keyword>
<dbReference type="EMBL" id="BAUP01000085">
    <property type="protein sequence ID" value="GAJ46338.1"/>
    <property type="molecule type" value="Genomic_DNA"/>
</dbReference>
<comment type="caution">
    <text evidence="1">The sequence shown here is derived from an EMBL/GenBank/DDBJ whole genome shotgun (WGS) entry which is preliminary data.</text>
</comment>
<reference evidence="1 2" key="1">
    <citation type="journal article" date="2014" name="FEMS Microbiol. Lett.">
        <title>Draft genome sequences of three Holospora species (Holospora obtusa, Holospora undulata, and Holospora elegans), endonuclear symbiotic bacteria of the ciliate Paramecium caudatum.</title>
        <authorList>
            <person name="Dohra H."/>
            <person name="Tanaka K."/>
            <person name="Suzuki T."/>
            <person name="Fujishima M."/>
            <person name="Suzuki H."/>
        </authorList>
    </citation>
    <scope>NUCLEOTIDE SEQUENCE [LARGE SCALE GENOMIC DNA]</scope>
    <source>
        <strain evidence="1 2">E1</strain>
    </source>
</reference>